<evidence type="ECO:0000256" key="3">
    <source>
        <dbReference type="ARBA" id="ARBA00022448"/>
    </source>
</evidence>
<dbReference type="SUPFAM" id="SSF90123">
    <property type="entry name" value="ABC transporter transmembrane region"/>
    <property type="match status" value="2"/>
</dbReference>
<dbReference type="InterPro" id="IPR003439">
    <property type="entry name" value="ABC_transporter-like_ATP-bd"/>
</dbReference>
<dbReference type="Gene3D" id="3.40.50.300">
    <property type="entry name" value="P-loop containing nucleotide triphosphate hydrolases"/>
    <property type="match status" value="2"/>
</dbReference>
<comment type="subcellular location">
    <subcellularLocation>
        <location evidence="1">Cell membrane</location>
        <topology evidence="1">Multi-pass membrane protein</topology>
    </subcellularLocation>
</comment>
<feature type="domain" description="ABC transporter" evidence="12">
    <location>
        <begin position="678"/>
        <end position="927"/>
    </location>
</feature>
<feature type="transmembrane region" description="Helical" evidence="11">
    <location>
        <begin position="110"/>
        <end position="131"/>
    </location>
</feature>
<evidence type="ECO:0000256" key="6">
    <source>
        <dbReference type="ARBA" id="ARBA00022741"/>
    </source>
</evidence>
<dbReference type="CDD" id="cd18580">
    <property type="entry name" value="ABC_6TM_ABCC_D2"/>
    <property type="match status" value="1"/>
</dbReference>
<dbReference type="InterPro" id="IPR044746">
    <property type="entry name" value="ABCC_6TM_D1"/>
</dbReference>
<dbReference type="SUPFAM" id="SSF52540">
    <property type="entry name" value="P-loop containing nucleoside triphosphate hydrolases"/>
    <property type="match status" value="2"/>
</dbReference>
<dbReference type="PANTHER" id="PTHR24223:SF399">
    <property type="entry name" value="ABC TRANSPORTER ATNG"/>
    <property type="match status" value="1"/>
</dbReference>
<evidence type="ECO:0000313" key="15">
    <source>
        <dbReference type="Proteomes" id="UP001144157"/>
    </source>
</evidence>
<evidence type="ECO:0000256" key="4">
    <source>
        <dbReference type="ARBA" id="ARBA00022475"/>
    </source>
</evidence>
<evidence type="ECO:0000256" key="11">
    <source>
        <dbReference type="SAM" id="Phobius"/>
    </source>
</evidence>
<evidence type="ECO:0000313" key="14">
    <source>
        <dbReference type="EMBL" id="GLA89633.1"/>
    </source>
</evidence>
<evidence type="ECO:0000256" key="9">
    <source>
        <dbReference type="ARBA" id="ARBA00023136"/>
    </source>
</evidence>
<comment type="caution">
    <text evidence="14">The sequence shown here is derived from an EMBL/GenBank/DDBJ whole genome shotgun (WGS) entry which is preliminary data.</text>
</comment>
<dbReference type="FunFam" id="3.40.50.300:FF:000838">
    <property type="entry name" value="ABC multidrug transporter (Eurofung)"/>
    <property type="match status" value="1"/>
</dbReference>
<evidence type="ECO:0000256" key="10">
    <source>
        <dbReference type="ARBA" id="ARBA00023180"/>
    </source>
</evidence>
<dbReference type="PANTHER" id="PTHR24223">
    <property type="entry name" value="ATP-BINDING CASSETTE SUB-FAMILY C"/>
    <property type="match status" value="1"/>
</dbReference>
<dbReference type="InterPro" id="IPR050173">
    <property type="entry name" value="ABC_transporter_C-like"/>
</dbReference>
<feature type="transmembrane region" description="Helical" evidence="11">
    <location>
        <begin position="1002"/>
        <end position="1022"/>
    </location>
</feature>
<feature type="transmembrane region" description="Helical" evidence="11">
    <location>
        <begin position="387"/>
        <end position="407"/>
    </location>
</feature>
<dbReference type="InterPro" id="IPR044726">
    <property type="entry name" value="ABCC_6TM_D2"/>
</dbReference>
<dbReference type="InterPro" id="IPR056227">
    <property type="entry name" value="TMD0_ABC"/>
</dbReference>
<proteinExistence type="inferred from homology"/>
<feature type="transmembrane region" description="Helical" evidence="11">
    <location>
        <begin position="565"/>
        <end position="591"/>
    </location>
</feature>
<dbReference type="Pfam" id="PF24357">
    <property type="entry name" value="TMD0_ABC"/>
    <property type="match status" value="1"/>
</dbReference>
<sequence length="1529" mass="169437">MKVQASLQDPTCSNGVVIFTHPPMSTTHAWKASPQSPAPMIMPLLDIQALKPAHYPDNVGDGTNPRLVSLLIDIGEVAMNCTIASEDAFGPQGRECYGGYDFTLLFEESVMTIGPIGLLLLCLFPRVVYLYRKAPRDGSKDGAYTAKLISYGWFAAVQTAILVSRTSSNEPVTRTTIPAAALSLVDAIMLGVASHFEHTRSVKPALLNEIYLFFTIAFDAVRLRTLWGVGYHGHIFKLLTISVIWKLVLLVQEAWPRALGTLEQSYSPEEKVGWINRRMFWWVNPLLFLGSKKDLQADDLFTLNRSLQSEVCSKSFSKVWENASPTRKGKRNGLLWIMAWEHKLVLLTAVIPRLCFTAFTFTQPFLIDAVVKYLQTLSEKHNRKDGYGLLGAYIIVYVGLGISEACYQHITYRTIVLMRGCLVPLIYEKTLSMDPRTAEEYAPVTLMSADIEKIAFGMRYMHEAWGNIIEIALALWLLYRELNYGGLSPILIAVVCGATAATMAPAVGRRQATWVEGIQKRIDVTTYMINSMKSLKLEGLTPWFMDFVQNLRVQEIGYANRFRSFLIYAVSLSFGTSVISPVVGFGIFIALSRSDNGPELTTARAFTTLSLFSVLQNPMSMLLQSVPNLISAVGSIERVRVFLMTENTKEVGFLSSFTSEQTLFPEMDNLRDMEMKNTEMENAVEALNWSVGWVSTREPVVKRMTFKIRPSTLTIITGPTGCGKSTLLAGLRGETAVTKGYMRCRYSSAAFCSQDPWLQNGTILSNILGPATYEPRWFREVTQASGLRQDLRSMPLGVQTVVGSKGLSLSGGQKHRVALARALYSRQPLLLLDDIFSGFDADTEKLVIARLFGQGGFCRKHNLTTILATHSTRLTSSADYTITLDSKVRFSEKEDSIVSSLPGPSGGDFLPEPIMSDARLSWIVRQSNPDVPHELAAQLETSDASRRTGDVTIYKYYLEMVGILNSVVFFITVAIFTFSLAFPSVWVQWWAAANEKHPYKDLGMYLGVYAFLAVMAELTHMMSNMIPRASRRLHKILLRTVLNAPISFFNTTDSGVTTNKFSQDMQLVDMELPLALVETSVALMSAIAQLLIVFITGKYLAAIIPLCLAVFYFLQKFYLRTSRQLRFMELEAKSPLYSNFMETVNGLVTIRAFGWQTNFLNNICGLTDASQRPYYLLFVIQRWLTLVLDMVVAGMATLIVGIAVGAPGSIGAGSAGLGLLNIINVSESLKQLISNWTILETSIGAVSRVRQFQDDVQPEDRPEGHIEVPTRWPERGDIKFFNVTASYRPDSEPILNEVTLSISAGEMVAVCGPSGSGKSSLVQLLFRLLEPDNGQITIDGLDLGSISCQDIRSSLSCISQAVTILPGTVRQNIDPLGKESEESITNVLKEVKLWDIVSTQLGGLDGQVQEDSFSQGQKQLLRLAAAMLRKSKVVVLDEATSSVDPETDALMQRLIRTAFAGCTVIAVVHRLHTILDFHKVVVIENGRVVECGAPKDLLAENGLFSQLYGRGTTTSTTTDMDPEKSWLKI</sequence>
<keyword evidence="6" id="KW-0547">Nucleotide-binding</keyword>
<keyword evidence="10" id="KW-0325">Glycoprotein</keyword>
<feature type="transmembrane region" description="Helical" evidence="11">
    <location>
        <begin position="344"/>
        <end position="367"/>
    </location>
</feature>
<feature type="domain" description="ABC transporter" evidence="12">
    <location>
        <begin position="1278"/>
        <end position="1510"/>
    </location>
</feature>
<evidence type="ECO:0000256" key="7">
    <source>
        <dbReference type="ARBA" id="ARBA00022840"/>
    </source>
</evidence>
<protein>
    <recommendedName>
        <fullName evidence="16">ABC transporter</fullName>
    </recommendedName>
</protein>
<keyword evidence="5 11" id="KW-0812">Transmembrane</keyword>
<dbReference type="CDD" id="cd03244">
    <property type="entry name" value="ABCC_MRP_domain2"/>
    <property type="match status" value="1"/>
</dbReference>
<dbReference type="InterPro" id="IPR036640">
    <property type="entry name" value="ABC1_TM_sf"/>
</dbReference>
<dbReference type="FunFam" id="1.20.1560.10:FF:000066">
    <property type="entry name" value="ABC multidrug transporter (Eurofung)"/>
    <property type="match status" value="1"/>
</dbReference>
<dbReference type="Pfam" id="PF00664">
    <property type="entry name" value="ABC_membrane"/>
    <property type="match status" value="1"/>
</dbReference>
<dbReference type="EMBL" id="BRPE01000018">
    <property type="protein sequence ID" value="GLA89633.1"/>
    <property type="molecule type" value="Genomic_DNA"/>
</dbReference>
<feature type="transmembrane region" description="Helical" evidence="11">
    <location>
        <begin position="485"/>
        <end position="504"/>
    </location>
</feature>
<evidence type="ECO:0000256" key="5">
    <source>
        <dbReference type="ARBA" id="ARBA00022692"/>
    </source>
</evidence>
<dbReference type="GO" id="GO:0005524">
    <property type="term" value="F:ATP binding"/>
    <property type="evidence" value="ECO:0007669"/>
    <property type="project" value="UniProtKB-KW"/>
</dbReference>
<dbReference type="GO" id="GO:0140359">
    <property type="term" value="F:ABC-type transporter activity"/>
    <property type="evidence" value="ECO:0007669"/>
    <property type="project" value="InterPro"/>
</dbReference>
<dbReference type="InterPro" id="IPR003593">
    <property type="entry name" value="AAA+_ATPase"/>
</dbReference>
<dbReference type="CDD" id="cd18579">
    <property type="entry name" value="ABC_6TM_ABCC_D1"/>
    <property type="match status" value="1"/>
</dbReference>
<comment type="similarity">
    <text evidence="2">Belongs to the ABC transporter superfamily. ABCC family. Conjugate transporter (TC 3.A.1.208) subfamily.</text>
</comment>
<name>A0A9W6AWH4_ASPTU</name>
<feature type="domain" description="ABC transmembrane type-1" evidence="13">
    <location>
        <begin position="967"/>
        <end position="1241"/>
    </location>
</feature>
<evidence type="ECO:0000259" key="12">
    <source>
        <dbReference type="PROSITE" id="PS50893"/>
    </source>
</evidence>
<feature type="domain" description="ABC transmembrane type-1" evidence="13">
    <location>
        <begin position="354"/>
        <end position="631"/>
    </location>
</feature>
<gene>
    <name evidence="14" type="ORF">AtubIFM56815_004121</name>
</gene>
<keyword evidence="8 11" id="KW-1133">Transmembrane helix</keyword>
<dbReference type="FunFam" id="1.20.1560.10:FF:000055">
    <property type="entry name" value="ABC multidrug transporter (Eurofung)"/>
    <property type="match status" value="1"/>
</dbReference>
<feature type="transmembrane region" description="Helical" evidence="11">
    <location>
        <begin position="956"/>
        <end position="982"/>
    </location>
</feature>
<dbReference type="Proteomes" id="UP001144157">
    <property type="component" value="Unassembled WGS sequence"/>
</dbReference>
<keyword evidence="3" id="KW-0813">Transport</keyword>
<dbReference type="InterPro" id="IPR011527">
    <property type="entry name" value="ABC1_TM_dom"/>
</dbReference>
<feature type="transmembrane region" description="Helical" evidence="11">
    <location>
        <begin position="460"/>
        <end position="479"/>
    </location>
</feature>
<accession>A0A9W6AWH4</accession>
<organism evidence="14 15">
    <name type="scientific">Aspergillus tubingensis</name>
    <dbReference type="NCBI Taxonomy" id="5068"/>
    <lineage>
        <taxon>Eukaryota</taxon>
        <taxon>Fungi</taxon>
        <taxon>Dikarya</taxon>
        <taxon>Ascomycota</taxon>
        <taxon>Pezizomycotina</taxon>
        <taxon>Eurotiomycetes</taxon>
        <taxon>Eurotiomycetidae</taxon>
        <taxon>Eurotiales</taxon>
        <taxon>Aspergillaceae</taxon>
        <taxon>Aspergillus</taxon>
        <taxon>Aspergillus subgen. Circumdati</taxon>
    </lineage>
</organism>
<evidence type="ECO:0000256" key="1">
    <source>
        <dbReference type="ARBA" id="ARBA00004651"/>
    </source>
</evidence>
<dbReference type="InterPro" id="IPR027417">
    <property type="entry name" value="P-loop_NTPase"/>
</dbReference>
<dbReference type="InterPro" id="IPR017871">
    <property type="entry name" value="ABC_transporter-like_CS"/>
</dbReference>
<reference evidence="14" key="1">
    <citation type="submission" date="2022-07" db="EMBL/GenBank/DDBJ databases">
        <title>Taxonomy of Aspergillus series Nigri: significant species reduction supported by multi-species coalescent approaches.</title>
        <authorList>
            <person name="Bian C."/>
            <person name="Kusuya Y."/>
            <person name="Sklenar F."/>
            <person name="D'hooge E."/>
            <person name="Yaguchi T."/>
            <person name="Takahashi H."/>
            <person name="Hubka V."/>
        </authorList>
    </citation>
    <scope>NUCLEOTIDE SEQUENCE</scope>
    <source>
        <strain evidence="14">IFM 56815</strain>
    </source>
</reference>
<dbReference type="PROSITE" id="PS50893">
    <property type="entry name" value="ABC_TRANSPORTER_2"/>
    <property type="match status" value="2"/>
</dbReference>
<feature type="transmembrane region" description="Helical" evidence="11">
    <location>
        <begin position="1099"/>
        <end position="1119"/>
    </location>
</feature>
<dbReference type="PROSITE" id="PS50929">
    <property type="entry name" value="ABC_TM1F"/>
    <property type="match status" value="2"/>
</dbReference>
<keyword evidence="7" id="KW-0067">ATP-binding</keyword>
<evidence type="ECO:0000256" key="8">
    <source>
        <dbReference type="ARBA" id="ARBA00022989"/>
    </source>
</evidence>
<dbReference type="PROSITE" id="PS00211">
    <property type="entry name" value="ABC_TRANSPORTER_1"/>
    <property type="match status" value="1"/>
</dbReference>
<feature type="transmembrane region" description="Helical" evidence="11">
    <location>
        <begin position="1183"/>
        <end position="1204"/>
    </location>
</feature>
<evidence type="ECO:0000256" key="2">
    <source>
        <dbReference type="ARBA" id="ARBA00009726"/>
    </source>
</evidence>
<evidence type="ECO:0008006" key="16">
    <source>
        <dbReference type="Google" id="ProtNLM"/>
    </source>
</evidence>
<dbReference type="GO" id="GO:0005886">
    <property type="term" value="C:plasma membrane"/>
    <property type="evidence" value="ECO:0007669"/>
    <property type="project" value="UniProtKB-SubCell"/>
</dbReference>
<dbReference type="SMART" id="SM00382">
    <property type="entry name" value="AAA"/>
    <property type="match status" value="2"/>
</dbReference>
<dbReference type="Pfam" id="PF00005">
    <property type="entry name" value="ABC_tran"/>
    <property type="match status" value="2"/>
</dbReference>
<dbReference type="Gene3D" id="1.20.1560.10">
    <property type="entry name" value="ABC transporter type 1, transmembrane domain"/>
    <property type="match status" value="2"/>
</dbReference>
<dbReference type="GO" id="GO:0016887">
    <property type="term" value="F:ATP hydrolysis activity"/>
    <property type="evidence" value="ECO:0007669"/>
    <property type="project" value="InterPro"/>
</dbReference>
<evidence type="ECO:0000259" key="13">
    <source>
        <dbReference type="PROSITE" id="PS50929"/>
    </source>
</evidence>
<keyword evidence="4" id="KW-1003">Cell membrane</keyword>
<keyword evidence="9 11" id="KW-0472">Membrane</keyword>